<evidence type="ECO:0000313" key="4">
    <source>
        <dbReference type="Proteomes" id="UP000768462"/>
    </source>
</evidence>
<dbReference type="AlphaFoldDB" id="A0A927WA28"/>
<dbReference type="Pfam" id="PF00300">
    <property type="entry name" value="His_Phos_1"/>
    <property type="match status" value="1"/>
</dbReference>
<protein>
    <submittedName>
        <fullName evidence="3">Histidine phosphatase family protein</fullName>
    </submittedName>
</protein>
<dbReference type="PIRSF" id="PIRSF000709">
    <property type="entry name" value="6PFK_2-Ptase"/>
    <property type="match status" value="1"/>
</dbReference>
<name>A0A927WA28_9CLOT</name>
<feature type="binding site" evidence="2">
    <location>
        <position position="62"/>
    </location>
    <ligand>
        <name>substrate</name>
    </ligand>
</feature>
<dbReference type="GO" id="GO:0016791">
    <property type="term" value="F:phosphatase activity"/>
    <property type="evidence" value="ECO:0007669"/>
    <property type="project" value="TreeGrafter"/>
</dbReference>
<dbReference type="InterPro" id="IPR013078">
    <property type="entry name" value="His_Pase_superF_clade-1"/>
</dbReference>
<dbReference type="Proteomes" id="UP000768462">
    <property type="component" value="Unassembled WGS sequence"/>
</dbReference>
<evidence type="ECO:0000256" key="2">
    <source>
        <dbReference type="PIRSR" id="PIRSR613078-2"/>
    </source>
</evidence>
<dbReference type="PANTHER" id="PTHR48100:SF1">
    <property type="entry name" value="HISTIDINE PHOSPHATASE FAMILY PROTEIN-RELATED"/>
    <property type="match status" value="1"/>
</dbReference>
<accession>A0A927WA28</accession>
<reference evidence="3" key="1">
    <citation type="submission" date="2019-04" db="EMBL/GenBank/DDBJ databases">
        <title>Evolution of Biomass-Degrading Anaerobic Consortia Revealed by Metagenomics.</title>
        <authorList>
            <person name="Peng X."/>
        </authorList>
    </citation>
    <scope>NUCLEOTIDE SEQUENCE</scope>
    <source>
        <strain evidence="3">SIG254</strain>
    </source>
</reference>
<dbReference type="SUPFAM" id="SSF53254">
    <property type="entry name" value="Phosphoglycerate mutase-like"/>
    <property type="match status" value="1"/>
</dbReference>
<proteinExistence type="predicted"/>
<evidence type="ECO:0000256" key="1">
    <source>
        <dbReference type="PIRSR" id="PIRSR613078-1"/>
    </source>
</evidence>
<dbReference type="InterPro" id="IPR029033">
    <property type="entry name" value="His_PPase_superfam"/>
</dbReference>
<comment type="caution">
    <text evidence="3">The sequence shown here is derived from an EMBL/GenBank/DDBJ whole genome shotgun (WGS) entry which is preliminary data.</text>
</comment>
<sequence length="203" mass="23203">MKRIITIQHTQSVHHTNGMIGSWTDWDLTNLGKEQANNIGIKLKEELSKDSVYVMYSSDLKRAKQTAEIVAKHLNLEPIVNEALKERNLGSAVGKSVQWLRENQTAWEKTIDDRCVPDAESRRETWNRLEPFYNDIMSSEDKNIIIVSHGDTLSIFNAMWLGLKPDDLNNCDLFGFAGGVSHFIEDDNGKHIIKRLSDMSYIK</sequence>
<dbReference type="InterPro" id="IPR050275">
    <property type="entry name" value="PGM_Phosphatase"/>
</dbReference>
<gene>
    <name evidence="3" type="ORF">E7215_16215</name>
</gene>
<dbReference type="PANTHER" id="PTHR48100">
    <property type="entry name" value="BROAD-SPECIFICITY PHOSPHATASE YOR283W-RELATED"/>
    <property type="match status" value="1"/>
</dbReference>
<dbReference type="EMBL" id="SVCM01000191">
    <property type="protein sequence ID" value="MBE6061686.1"/>
    <property type="molecule type" value="Genomic_DNA"/>
</dbReference>
<dbReference type="GO" id="GO:0005737">
    <property type="term" value="C:cytoplasm"/>
    <property type="evidence" value="ECO:0007669"/>
    <property type="project" value="TreeGrafter"/>
</dbReference>
<evidence type="ECO:0000313" key="3">
    <source>
        <dbReference type="EMBL" id="MBE6061686.1"/>
    </source>
</evidence>
<feature type="active site" description="Tele-phosphohistidine intermediate" evidence="1">
    <location>
        <position position="9"/>
    </location>
</feature>
<organism evidence="3 4">
    <name type="scientific">Clostridium sulfidigenes</name>
    <dbReference type="NCBI Taxonomy" id="318464"/>
    <lineage>
        <taxon>Bacteria</taxon>
        <taxon>Bacillati</taxon>
        <taxon>Bacillota</taxon>
        <taxon>Clostridia</taxon>
        <taxon>Eubacteriales</taxon>
        <taxon>Clostridiaceae</taxon>
        <taxon>Clostridium</taxon>
    </lineage>
</organism>
<dbReference type="CDD" id="cd07067">
    <property type="entry name" value="HP_PGM_like"/>
    <property type="match status" value="1"/>
</dbReference>
<dbReference type="Gene3D" id="3.40.50.1240">
    <property type="entry name" value="Phosphoglycerate mutase-like"/>
    <property type="match status" value="1"/>
</dbReference>
<dbReference type="SMART" id="SM00855">
    <property type="entry name" value="PGAM"/>
    <property type="match status" value="1"/>
</dbReference>
<feature type="active site" description="Proton donor/acceptor" evidence="1">
    <location>
        <position position="86"/>
    </location>
</feature>